<evidence type="ECO:0000313" key="2">
    <source>
        <dbReference type="EMBL" id="MFC3163070.1"/>
    </source>
</evidence>
<dbReference type="Pfam" id="PF03354">
    <property type="entry name" value="TerL_ATPase"/>
    <property type="match status" value="1"/>
</dbReference>
<comment type="caution">
    <text evidence="2">The sequence shown here is derived from an EMBL/GenBank/DDBJ whole genome shotgun (WGS) entry which is preliminary data.</text>
</comment>
<dbReference type="InterPro" id="IPR046461">
    <property type="entry name" value="TerL_ATPase"/>
</dbReference>
<sequence length="567" mass="62568">MDTAWVPASTWSTAVPDWKERIRNRRPLVPDLPLYDAVAEKALRIFKRLRVPDIIGNPTYGEVCDDWVFDFVRVVFGSYDPETKRRALREFFLLVPKKNGKSSIAAAIIVTAAILNERPEAELLLIAPTKQIADISFKQAAGIIRLDDELSKLFHLQDHLKKITHLNTLAVIVVKAAAADVITGSKATYILIDETHVFATIAKAADIFVEIRGSLAARPDGFLLQITTQSKTPPAGVFKAELQKARDVRDGLFDFPMLAVLYELPPEDAVNGGWKRRETWGLVNPNLNRSVNEDYLAGEIATAEREGPEKLALIASQHFNVEIGLGLHADRWAGAAYWEGAGDKELTLDHIIAECDVCVVGIDGGGLDDLMAASVIGRHAKTRVWLHWVRAWAYPDVFERRKEIAPRLRDFEKDGDLVVCEDPDQDIAEIVDICERLHLAGLLPERAGIGLDAFGIASLLDALAERGMAGELTMAVGQGWKLQSAVTTLPRKLKDRTMRHCGQPLMAWAVGNAKTELKGSNYIVTKQAAGASKIDPLMATFNAAMLMFLNPEANGLSVYRDRGLLVM</sequence>
<dbReference type="InterPro" id="IPR005021">
    <property type="entry name" value="Terminase_largesu-like"/>
</dbReference>
<keyword evidence="3" id="KW-1185">Reference proteome</keyword>
<accession>A0ABV7I0X6</accession>
<proteinExistence type="predicted"/>
<dbReference type="EMBL" id="JBHRTG010000007">
    <property type="protein sequence ID" value="MFC3163070.1"/>
    <property type="molecule type" value="Genomic_DNA"/>
</dbReference>
<protein>
    <submittedName>
        <fullName evidence="2">Terminase large subunit</fullName>
    </submittedName>
</protein>
<gene>
    <name evidence="2" type="ORF">ACFOHV_07235</name>
</gene>
<feature type="domain" description="Terminase large subunit-like ATPase" evidence="1">
    <location>
        <begin position="75"/>
        <end position="230"/>
    </location>
</feature>
<organism evidence="2 3">
    <name type="scientific">Ciceribacter thiooxidans</name>
    <dbReference type="NCBI Taxonomy" id="1969821"/>
    <lineage>
        <taxon>Bacteria</taxon>
        <taxon>Pseudomonadati</taxon>
        <taxon>Pseudomonadota</taxon>
        <taxon>Alphaproteobacteria</taxon>
        <taxon>Hyphomicrobiales</taxon>
        <taxon>Rhizobiaceae</taxon>
        <taxon>Ciceribacter</taxon>
    </lineage>
</organism>
<dbReference type="InterPro" id="IPR027417">
    <property type="entry name" value="P-loop_NTPase"/>
</dbReference>
<dbReference type="Gene3D" id="3.40.50.300">
    <property type="entry name" value="P-loop containing nucleotide triphosphate hydrolases"/>
    <property type="match status" value="1"/>
</dbReference>
<dbReference type="PANTHER" id="PTHR41287:SF1">
    <property type="entry name" value="PROTEIN YMFN"/>
    <property type="match status" value="1"/>
</dbReference>
<evidence type="ECO:0000259" key="1">
    <source>
        <dbReference type="Pfam" id="PF03354"/>
    </source>
</evidence>
<dbReference type="RefSeq" id="WP_182305404.1">
    <property type="nucleotide sequence ID" value="NZ_CP059896.1"/>
</dbReference>
<name>A0ABV7I0X6_9HYPH</name>
<evidence type="ECO:0000313" key="3">
    <source>
        <dbReference type="Proteomes" id="UP001595647"/>
    </source>
</evidence>
<dbReference type="PANTHER" id="PTHR41287">
    <property type="match status" value="1"/>
</dbReference>
<reference evidence="3" key="1">
    <citation type="journal article" date="2019" name="Int. J. Syst. Evol. Microbiol.">
        <title>The Global Catalogue of Microorganisms (GCM) 10K type strain sequencing project: providing services to taxonomists for standard genome sequencing and annotation.</title>
        <authorList>
            <consortium name="The Broad Institute Genomics Platform"/>
            <consortium name="The Broad Institute Genome Sequencing Center for Infectious Disease"/>
            <person name="Wu L."/>
            <person name="Ma J."/>
        </authorList>
    </citation>
    <scope>NUCLEOTIDE SEQUENCE [LARGE SCALE GENOMIC DNA]</scope>
    <source>
        <strain evidence="3">KCTC 52231</strain>
    </source>
</reference>
<dbReference type="Proteomes" id="UP001595647">
    <property type="component" value="Unassembled WGS sequence"/>
</dbReference>